<dbReference type="Proteomes" id="UP000600214">
    <property type="component" value="Unassembled WGS sequence"/>
</dbReference>
<proteinExistence type="predicted"/>
<reference evidence="2" key="1">
    <citation type="journal article" date="2019" name="Int. J. Syst. Evol. Microbiol.">
        <title>The Global Catalogue of Microorganisms (GCM) 10K type strain sequencing project: providing services to taxonomists for standard genome sequencing and annotation.</title>
        <authorList>
            <consortium name="The Broad Institute Genomics Platform"/>
            <consortium name="The Broad Institute Genome Sequencing Center for Infectious Disease"/>
            <person name="Wu L."/>
            <person name="Ma J."/>
        </authorList>
    </citation>
    <scope>NUCLEOTIDE SEQUENCE [LARGE SCALE GENOMIC DNA]</scope>
    <source>
        <strain evidence="2">CGMCC 1.15288</strain>
    </source>
</reference>
<keyword evidence="2" id="KW-1185">Reference proteome</keyword>
<evidence type="ECO:0000313" key="1">
    <source>
        <dbReference type="EMBL" id="GGH45426.1"/>
    </source>
</evidence>
<dbReference type="EMBL" id="BMIA01000003">
    <property type="protein sequence ID" value="GGH45426.1"/>
    <property type="molecule type" value="Genomic_DNA"/>
</dbReference>
<name>A0ABQ1Z2F3_9BACT</name>
<evidence type="ECO:0000313" key="2">
    <source>
        <dbReference type="Proteomes" id="UP000600214"/>
    </source>
</evidence>
<organism evidence="1 2">
    <name type="scientific">Dyadobacter endophyticus</name>
    <dbReference type="NCBI Taxonomy" id="1749036"/>
    <lineage>
        <taxon>Bacteria</taxon>
        <taxon>Pseudomonadati</taxon>
        <taxon>Bacteroidota</taxon>
        <taxon>Cytophagia</taxon>
        <taxon>Cytophagales</taxon>
        <taxon>Spirosomataceae</taxon>
        <taxon>Dyadobacter</taxon>
    </lineage>
</organism>
<protein>
    <submittedName>
        <fullName evidence="1">Uncharacterized protein</fullName>
    </submittedName>
</protein>
<accession>A0ABQ1Z2F3</accession>
<gene>
    <name evidence="1" type="ORF">GCM10007423_44370</name>
</gene>
<sequence length="61" mass="6748">MLPAALLGAATTELITPPAKTTFSKNFIERKKFVGDANEVIDLSYNLKINPFARSKYTTKT</sequence>
<comment type="caution">
    <text evidence="1">The sequence shown here is derived from an EMBL/GenBank/DDBJ whole genome shotgun (WGS) entry which is preliminary data.</text>
</comment>